<gene>
    <name evidence="1" type="ORF">L195_g043229</name>
</gene>
<organism evidence="1 2">
    <name type="scientific">Trifolium pratense</name>
    <name type="common">Red clover</name>
    <dbReference type="NCBI Taxonomy" id="57577"/>
    <lineage>
        <taxon>Eukaryota</taxon>
        <taxon>Viridiplantae</taxon>
        <taxon>Streptophyta</taxon>
        <taxon>Embryophyta</taxon>
        <taxon>Tracheophyta</taxon>
        <taxon>Spermatophyta</taxon>
        <taxon>Magnoliopsida</taxon>
        <taxon>eudicotyledons</taxon>
        <taxon>Gunneridae</taxon>
        <taxon>Pentapetalae</taxon>
        <taxon>rosids</taxon>
        <taxon>fabids</taxon>
        <taxon>Fabales</taxon>
        <taxon>Fabaceae</taxon>
        <taxon>Papilionoideae</taxon>
        <taxon>50 kb inversion clade</taxon>
        <taxon>NPAAA clade</taxon>
        <taxon>Hologalegina</taxon>
        <taxon>IRL clade</taxon>
        <taxon>Trifolieae</taxon>
        <taxon>Trifolium</taxon>
    </lineage>
</organism>
<dbReference type="AlphaFoldDB" id="A0A2K3M8R1"/>
<dbReference type="Proteomes" id="UP000236291">
    <property type="component" value="Unassembled WGS sequence"/>
</dbReference>
<reference evidence="1 2" key="1">
    <citation type="journal article" date="2014" name="Am. J. Bot.">
        <title>Genome assembly and annotation for red clover (Trifolium pratense; Fabaceae).</title>
        <authorList>
            <person name="Istvanek J."/>
            <person name="Jaros M."/>
            <person name="Krenek A."/>
            <person name="Repkova J."/>
        </authorList>
    </citation>
    <scope>NUCLEOTIDE SEQUENCE [LARGE SCALE GENOMIC DNA]</scope>
    <source>
        <strain evidence="2">cv. Tatra</strain>
        <tissue evidence="1">Young leaves</tissue>
    </source>
</reference>
<accession>A0A2K3M8R1</accession>
<protein>
    <submittedName>
        <fullName evidence="1">Uncharacterized protein</fullName>
    </submittedName>
</protein>
<evidence type="ECO:0000313" key="2">
    <source>
        <dbReference type="Proteomes" id="UP000236291"/>
    </source>
</evidence>
<sequence length="147" mass="16648">MTGEINLAELPADITITPIYIRSKSIKEKGCQVLQETRYLREKCVEVTAEACKVEGCKIGEPFEEAMKKRVCWIIDSERESKMVGDGEKPFRDHRERFHVTVVVFTVVGVVEEYSSAMAVVSRFVDVFPNLRGLGLGFFSSDARFSF</sequence>
<reference evidence="1 2" key="2">
    <citation type="journal article" date="2017" name="Front. Plant Sci.">
        <title>Gene Classification and Mining of Molecular Markers Useful in Red Clover (Trifolium pratense) Breeding.</title>
        <authorList>
            <person name="Istvanek J."/>
            <person name="Dluhosova J."/>
            <person name="Dluhos P."/>
            <person name="Patkova L."/>
            <person name="Nedelnik J."/>
            <person name="Repkova J."/>
        </authorList>
    </citation>
    <scope>NUCLEOTIDE SEQUENCE [LARGE SCALE GENOMIC DNA]</scope>
    <source>
        <strain evidence="2">cv. Tatra</strain>
        <tissue evidence="1">Young leaves</tissue>
    </source>
</reference>
<dbReference type="EMBL" id="ASHM01053075">
    <property type="protein sequence ID" value="PNX87143.1"/>
    <property type="molecule type" value="Genomic_DNA"/>
</dbReference>
<evidence type="ECO:0000313" key="1">
    <source>
        <dbReference type="EMBL" id="PNX87143.1"/>
    </source>
</evidence>
<comment type="caution">
    <text evidence="1">The sequence shown here is derived from an EMBL/GenBank/DDBJ whole genome shotgun (WGS) entry which is preliminary data.</text>
</comment>
<name>A0A2K3M8R1_TRIPR</name>
<proteinExistence type="predicted"/>